<evidence type="ECO:0000256" key="1">
    <source>
        <dbReference type="ARBA" id="ARBA00022801"/>
    </source>
</evidence>
<organism evidence="3 4">
    <name type="scientific">Pseudoflavonifractor capillosus</name>
    <dbReference type="NCBI Taxonomy" id="106588"/>
    <lineage>
        <taxon>Bacteria</taxon>
        <taxon>Bacillati</taxon>
        <taxon>Bacillota</taxon>
        <taxon>Clostridia</taxon>
        <taxon>Eubacteriales</taxon>
        <taxon>Oscillospiraceae</taxon>
        <taxon>Pseudoflavonifractor</taxon>
    </lineage>
</organism>
<comment type="caution">
    <text evidence="3">The sequence shown here is derived from an EMBL/GenBank/DDBJ whole genome shotgun (WGS) entry which is preliminary data.</text>
</comment>
<dbReference type="Proteomes" id="UP000760668">
    <property type="component" value="Unassembled WGS sequence"/>
</dbReference>
<dbReference type="GO" id="GO:0004553">
    <property type="term" value="F:hydrolase activity, hydrolyzing O-glycosyl compounds"/>
    <property type="evidence" value="ECO:0007669"/>
    <property type="project" value="InterPro"/>
</dbReference>
<dbReference type="Gene3D" id="2.10.10.20">
    <property type="entry name" value="Carbohydrate-binding module superfamily 5/12"/>
    <property type="match status" value="2"/>
</dbReference>
<dbReference type="SUPFAM" id="SSF51055">
    <property type="entry name" value="Carbohydrate binding domain"/>
    <property type="match status" value="1"/>
</dbReference>
<dbReference type="GO" id="GO:0005975">
    <property type="term" value="P:carbohydrate metabolic process"/>
    <property type="evidence" value="ECO:0007669"/>
    <property type="project" value="InterPro"/>
</dbReference>
<reference evidence="3" key="2">
    <citation type="submission" date="2021-09" db="EMBL/GenBank/DDBJ databases">
        <authorList>
            <person name="Gilroy R."/>
        </authorList>
    </citation>
    <scope>NUCLEOTIDE SEQUENCE</scope>
    <source>
        <strain evidence="3">CHK179-5677</strain>
    </source>
</reference>
<dbReference type="EMBL" id="DYUC01000082">
    <property type="protein sequence ID" value="HJG87008.1"/>
    <property type="molecule type" value="Genomic_DNA"/>
</dbReference>
<reference evidence="3" key="1">
    <citation type="journal article" date="2021" name="PeerJ">
        <title>Extensive microbial diversity within the chicken gut microbiome revealed by metagenomics and culture.</title>
        <authorList>
            <person name="Gilroy R."/>
            <person name="Ravi A."/>
            <person name="Getino M."/>
            <person name="Pursley I."/>
            <person name="Horton D.L."/>
            <person name="Alikhan N.F."/>
            <person name="Baker D."/>
            <person name="Gharbi K."/>
            <person name="Hall N."/>
            <person name="Watson M."/>
            <person name="Adriaenssens E.M."/>
            <person name="Foster-Nyarko E."/>
            <person name="Jarju S."/>
            <person name="Secka A."/>
            <person name="Antonio M."/>
            <person name="Oren A."/>
            <person name="Chaudhuri R.R."/>
            <person name="La Ragione R."/>
            <person name="Hildebrand F."/>
            <person name="Pallen M.J."/>
        </authorList>
    </citation>
    <scope>NUCLEOTIDE SEQUENCE</scope>
    <source>
        <strain evidence="3">CHK179-5677</strain>
    </source>
</reference>
<dbReference type="CDD" id="cd12214">
    <property type="entry name" value="ChiA1_BD"/>
    <property type="match status" value="1"/>
</dbReference>
<keyword evidence="1" id="KW-0378">Hydrolase</keyword>
<gene>
    <name evidence="3" type="ORF">K8V01_08315</name>
</gene>
<dbReference type="Pfam" id="PF02839">
    <property type="entry name" value="CBM_5_12"/>
    <property type="match status" value="1"/>
</dbReference>
<accession>A0A921SSZ8</accession>
<protein>
    <submittedName>
        <fullName evidence="3">Alpha-amylase</fullName>
    </submittedName>
</protein>
<dbReference type="InterPro" id="IPR036573">
    <property type="entry name" value="CBM_sf_5/12"/>
</dbReference>
<feature type="domain" description="Chitin-binding type-3" evidence="2">
    <location>
        <begin position="50"/>
        <end position="92"/>
    </location>
</feature>
<dbReference type="RefSeq" id="WP_295368224.1">
    <property type="nucleotide sequence ID" value="NZ_DYUC01000082.1"/>
</dbReference>
<evidence type="ECO:0000313" key="3">
    <source>
        <dbReference type="EMBL" id="HJG87008.1"/>
    </source>
</evidence>
<evidence type="ECO:0000259" key="2">
    <source>
        <dbReference type="Pfam" id="PF02839"/>
    </source>
</evidence>
<proteinExistence type="predicted"/>
<evidence type="ECO:0000313" key="4">
    <source>
        <dbReference type="Proteomes" id="UP000760668"/>
    </source>
</evidence>
<dbReference type="AlphaFoldDB" id="A0A921SSZ8"/>
<sequence length="152" mass="17357">MRRIEVRRGVVRYEKERSDLVQEAVVTLAQRAAMALEDDEAAKVGALFPQWMPGTAYKTGERISDAEGNLYRVVQDHTAQADWPMDRTPALYTPLGVTEENPEEIPEWRQPLGAEDAYHTGDRVKYQGKTYECTEDNNVWAPDVRGWTEVTE</sequence>
<dbReference type="GO" id="GO:0005576">
    <property type="term" value="C:extracellular region"/>
    <property type="evidence" value="ECO:0007669"/>
    <property type="project" value="InterPro"/>
</dbReference>
<dbReference type="GO" id="GO:0030246">
    <property type="term" value="F:carbohydrate binding"/>
    <property type="evidence" value="ECO:0007669"/>
    <property type="project" value="InterPro"/>
</dbReference>
<name>A0A921SSZ8_9FIRM</name>
<dbReference type="InterPro" id="IPR003610">
    <property type="entry name" value="CBM5/12"/>
</dbReference>